<dbReference type="PANTHER" id="PTHR18871:SF2">
    <property type="entry name" value="CENTROSOMAL PROTEIN OF 112 KDA"/>
    <property type="match status" value="1"/>
</dbReference>
<organism evidence="3 4">
    <name type="scientific">Vicugna pacos</name>
    <name type="common">Alpaca</name>
    <name type="synonym">Lama pacos</name>
    <dbReference type="NCBI Taxonomy" id="30538"/>
    <lineage>
        <taxon>Eukaryota</taxon>
        <taxon>Metazoa</taxon>
        <taxon>Chordata</taxon>
        <taxon>Craniata</taxon>
        <taxon>Vertebrata</taxon>
        <taxon>Euteleostomi</taxon>
        <taxon>Mammalia</taxon>
        <taxon>Eutheria</taxon>
        <taxon>Laurasiatheria</taxon>
        <taxon>Artiodactyla</taxon>
        <taxon>Tylopoda</taxon>
        <taxon>Camelidae</taxon>
        <taxon>Vicugna</taxon>
    </lineage>
</organism>
<dbReference type="RefSeq" id="XP_072795546.1">
    <property type="nucleotide sequence ID" value="XM_072939445.1"/>
</dbReference>
<feature type="domain" description="DUF4485" evidence="2">
    <location>
        <begin position="13"/>
        <end position="98"/>
    </location>
</feature>
<protein>
    <submittedName>
        <fullName evidence="4 5">Centrosomal protein of 112 kDa isoform X1</fullName>
    </submittedName>
</protein>
<evidence type="ECO:0000313" key="4">
    <source>
        <dbReference type="RefSeq" id="XP_072795546.1"/>
    </source>
</evidence>
<evidence type="ECO:0000256" key="1">
    <source>
        <dbReference type="SAM" id="Coils"/>
    </source>
</evidence>
<feature type="coiled-coil region" evidence="1">
    <location>
        <begin position="378"/>
        <end position="895"/>
    </location>
</feature>
<sequence length="955" mass="112647">MEMGSEEEKWEKLDAEFDHFVVDMKPFVLKLPHRSERQRCALWIRKLCEPSGTGAGVMGRKNRNLYAKLLLHMLKRGVLEGPFTHRPEPGTLKTLPSYMSIYFDEPNPAQAKSSSPETLPDWVMGELGTSEHKSDESWKLSSGEDYSLMQSPTDVHSREQCIAKLQTGSQSMSPTFREDGQIITPKSCEVHSKKSALSLDDSDIEARLNSWNLGIENPRYLRQKPIPVTLMTPKFSLRKSSSLHDDHLLSRMHEKELDMKTKMLEAKCHEEKLKLQQKHDADVQKILERKNKEIEEMKTLYKKKQNEMEETIRKLEKKVQTLIRECQVIRETKDNQIVELKKICEQSTESLNNDWEKKLHNAVAEMEKEKFDLQKLHTENIQELLEDTNVRLNKMEGEYMAQTQSTNQMIKELESRVQQLTGEAENSNLQKQKLMQEKLELERCYQITCSELQEVKTRRNTLHKEKDHLVNEYEQNMKLLQTKYDADVNLLKKEHALSASKASGMIKELEQNICQLKQQLQESELQRKQQLMDQENKFQMEKSHLKRTYEKKVHDLQSELDKDREDAQKKIHKFEEALKEKEEQLTRVTEVQRLQAQQADAALEEFKRQVELNSEKVYAEMKEQMEKVEADLTRSKSLREKQSKEFLWQLEDVKQRYEQQIVELKLEHEQEKTHLLQQHNAEKDSLLRDHEREIGNLEKQLRAANMEHENQIQEFKKRDSQVIADMEAQVHKLREELINVNSQRKQQLVELGLLREEEKQRAARDHETTVNKLKAESEKMKIELKKTHAAETEMTLEKANNRLKQIEKEYTQKLAKSSQIIAELQTTISSLKEENSRQQLAAERRLQDVMQKFEDEKKQLIRDNDRAIKALQDELENRSNQVRCVEKKLQHKELESQEQITYIRQEYETKFKGLMPASLRQELEDTISSLKSQVNFLQKRATILQEELTTYQGRR</sequence>
<accession>A0ABM5BGL7</accession>
<keyword evidence="1" id="KW-0175">Coiled coil</keyword>
<evidence type="ECO:0000259" key="2">
    <source>
        <dbReference type="Pfam" id="PF14846"/>
    </source>
</evidence>
<dbReference type="RefSeq" id="XP_072795547.1">
    <property type="nucleotide sequence ID" value="XM_072939446.1"/>
</dbReference>
<reference evidence="4 5" key="1">
    <citation type="submission" date="2025-05" db="UniProtKB">
        <authorList>
            <consortium name="RefSeq"/>
        </authorList>
    </citation>
    <scope>IDENTIFICATION</scope>
</reference>
<feature type="coiled-coil region" evidence="1">
    <location>
        <begin position="287"/>
        <end position="332"/>
    </location>
</feature>
<keyword evidence="3" id="KW-1185">Reference proteome</keyword>
<dbReference type="InterPro" id="IPR055310">
    <property type="entry name" value="CEP112"/>
</dbReference>
<evidence type="ECO:0000313" key="5">
    <source>
        <dbReference type="RefSeq" id="XP_072795547.1"/>
    </source>
</evidence>
<dbReference type="Proteomes" id="UP001652581">
    <property type="component" value="Chromosome 16"/>
</dbReference>
<dbReference type="Pfam" id="PF14846">
    <property type="entry name" value="DUF4485"/>
    <property type="match status" value="1"/>
</dbReference>
<proteinExistence type="predicted"/>
<name>A0ABM5BGL7_VICPA</name>
<feature type="coiled-coil region" evidence="1">
    <location>
        <begin position="920"/>
        <end position="947"/>
    </location>
</feature>
<dbReference type="InterPro" id="IPR027831">
    <property type="entry name" value="DUF4485"/>
</dbReference>
<dbReference type="PANTHER" id="PTHR18871">
    <property type="entry name" value="CENTROSOMAL PROTEIN OF 112 KDA"/>
    <property type="match status" value="1"/>
</dbReference>
<gene>
    <name evidence="4 5" type="primary">CEP112</name>
</gene>
<evidence type="ECO:0000313" key="3">
    <source>
        <dbReference type="Proteomes" id="UP001652581"/>
    </source>
</evidence>
<dbReference type="GeneID" id="102542426"/>